<dbReference type="EMBL" id="CP076133">
    <property type="protein sequence ID" value="QWG05311.1"/>
    <property type="molecule type" value="Genomic_DNA"/>
</dbReference>
<evidence type="ECO:0008006" key="3">
    <source>
        <dbReference type="Google" id="ProtNLM"/>
    </source>
</evidence>
<organism evidence="1 2">
    <name type="scientific">Flammeovirga yaeyamensis</name>
    <dbReference type="NCBI Taxonomy" id="367791"/>
    <lineage>
        <taxon>Bacteria</taxon>
        <taxon>Pseudomonadati</taxon>
        <taxon>Bacteroidota</taxon>
        <taxon>Cytophagia</taxon>
        <taxon>Cytophagales</taxon>
        <taxon>Flammeovirgaceae</taxon>
        <taxon>Flammeovirga</taxon>
    </lineage>
</organism>
<dbReference type="RefSeq" id="WP_169662026.1">
    <property type="nucleotide sequence ID" value="NZ_CP076133.1"/>
</dbReference>
<protein>
    <recommendedName>
        <fullName evidence="3">Transcription elongation factor</fullName>
    </recommendedName>
</protein>
<accession>A0AAX1NCR2</accession>
<sequence length="145" mass="16604">MLKFIINKCIESYLKQKVRILEKELASENEGTTIQDANDADDESHRYQTLVQKEETSKRIIKVMRDLEELKSIPLEKSAQVQKGALIELEDLFLYVGITTDQFNEFGRQIMGISTEAPIYKKMIGKTVGSSIDVNNKKYTILSIK</sequence>
<gene>
    <name evidence="1" type="ORF">KMW28_23095</name>
</gene>
<evidence type="ECO:0000313" key="1">
    <source>
        <dbReference type="EMBL" id="QWG05311.1"/>
    </source>
</evidence>
<reference evidence="1 2" key="1">
    <citation type="submission" date="2021-05" db="EMBL/GenBank/DDBJ databases">
        <title>Comparative genomic studies on the polysaccharide-degrading batcterial strains of the Flammeovirga genus.</title>
        <authorList>
            <person name="Zewei F."/>
            <person name="Zheng Z."/>
            <person name="Yu L."/>
            <person name="Ruyue G."/>
            <person name="Yanhong M."/>
            <person name="Yuanyuan C."/>
            <person name="Jingyan G."/>
            <person name="Wenjun H."/>
        </authorList>
    </citation>
    <scope>NUCLEOTIDE SEQUENCE [LARGE SCALE GENOMIC DNA]</scope>
    <source>
        <strain evidence="1 2">NBRC:100898</strain>
    </source>
</reference>
<proteinExistence type="predicted"/>
<dbReference type="Proteomes" id="UP000678679">
    <property type="component" value="Chromosome 2"/>
</dbReference>
<keyword evidence="2" id="KW-1185">Reference proteome</keyword>
<evidence type="ECO:0000313" key="2">
    <source>
        <dbReference type="Proteomes" id="UP000678679"/>
    </source>
</evidence>
<dbReference type="AlphaFoldDB" id="A0AAX1NCR2"/>
<dbReference type="KEGG" id="fya:KMW28_23095"/>
<name>A0AAX1NCR2_9BACT</name>